<dbReference type="InterPro" id="IPR013914">
    <property type="entry name" value="Rad9_Rad53-bd_dom_fun"/>
</dbReference>
<protein>
    <recommendedName>
        <fullName evidence="5">BRCT domain-containing protein</fullName>
    </recommendedName>
</protein>
<dbReference type="CDD" id="cd17724">
    <property type="entry name" value="BRCT_p53bp1_rpt2"/>
    <property type="match status" value="1"/>
</dbReference>
<evidence type="ECO:0000313" key="7">
    <source>
        <dbReference type="Proteomes" id="UP001497600"/>
    </source>
</evidence>
<keyword evidence="3" id="KW-0539">Nucleus</keyword>
<feature type="region of interest" description="Disordered" evidence="4">
    <location>
        <begin position="671"/>
        <end position="696"/>
    </location>
</feature>
<feature type="compositionally biased region" description="Polar residues" evidence="4">
    <location>
        <begin position="671"/>
        <end position="688"/>
    </location>
</feature>
<keyword evidence="7" id="KW-1185">Reference proteome</keyword>
<evidence type="ECO:0000313" key="6">
    <source>
        <dbReference type="EMBL" id="CAK7896687.1"/>
    </source>
</evidence>
<evidence type="ECO:0000256" key="3">
    <source>
        <dbReference type="ARBA" id="ARBA00023242"/>
    </source>
</evidence>
<evidence type="ECO:0000259" key="5">
    <source>
        <dbReference type="PROSITE" id="PS50172"/>
    </source>
</evidence>
<dbReference type="Gene3D" id="3.40.50.10190">
    <property type="entry name" value="BRCT domain"/>
    <property type="match status" value="1"/>
</dbReference>
<feature type="compositionally biased region" description="Basic and acidic residues" evidence="4">
    <location>
        <begin position="15"/>
        <end position="35"/>
    </location>
</feature>
<dbReference type="PANTHER" id="PTHR15321:SF3">
    <property type="entry name" value="TP53-BINDING PROTEIN 1"/>
    <property type="match status" value="1"/>
</dbReference>
<evidence type="ECO:0000256" key="2">
    <source>
        <dbReference type="ARBA" id="ARBA00022763"/>
    </source>
</evidence>
<feature type="compositionally biased region" description="Acidic residues" evidence="4">
    <location>
        <begin position="630"/>
        <end position="639"/>
    </location>
</feature>
<feature type="region of interest" description="Disordered" evidence="4">
    <location>
        <begin position="545"/>
        <end position="565"/>
    </location>
</feature>
<feature type="region of interest" description="Disordered" evidence="4">
    <location>
        <begin position="609"/>
        <end position="645"/>
    </location>
</feature>
<feature type="compositionally biased region" description="Basic and acidic residues" evidence="4">
    <location>
        <begin position="45"/>
        <end position="55"/>
    </location>
</feature>
<dbReference type="PANTHER" id="PTHR15321">
    <property type="entry name" value="TUMOR SUPPRESSOR P53-BINDING PROTEIN 1"/>
    <property type="match status" value="1"/>
</dbReference>
<evidence type="ECO:0000256" key="4">
    <source>
        <dbReference type="SAM" id="MobiDB-lite"/>
    </source>
</evidence>
<feature type="domain" description="BRCT" evidence="5">
    <location>
        <begin position="894"/>
        <end position="990"/>
    </location>
</feature>
<gene>
    <name evidence="6" type="ORF">CAAN4_B06348</name>
</gene>
<evidence type="ECO:0000256" key="1">
    <source>
        <dbReference type="ARBA" id="ARBA00004123"/>
    </source>
</evidence>
<dbReference type="CDD" id="cd17745">
    <property type="entry name" value="BRCT_p53bp1_rpt1"/>
    <property type="match status" value="1"/>
</dbReference>
<dbReference type="InterPro" id="IPR047252">
    <property type="entry name" value="TP53BP1-like"/>
</dbReference>
<feature type="region of interest" description="Disordered" evidence="4">
    <location>
        <begin position="359"/>
        <end position="462"/>
    </location>
</feature>
<reference evidence="6 7" key="1">
    <citation type="submission" date="2024-01" db="EMBL/GenBank/DDBJ databases">
        <authorList>
            <consortium name="Genoscope - CEA"/>
            <person name="William W."/>
        </authorList>
    </citation>
    <scope>NUCLEOTIDE SEQUENCE [LARGE SCALE GENOMIC DNA]</scope>
    <source>
        <strain evidence="6 7">29B2s-10</strain>
    </source>
</reference>
<dbReference type="Proteomes" id="UP001497600">
    <property type="component" value="Chromosome B"/>
</dbReference>
<feature type="compositionally biased region" description="Low complexity" evidence="4">
    <location>
        <begin position="1119"/>
        <end position="1129"/>
    </location>
</feature>
<dbReference type="Pfam" id="PF08605">
    <property type="entry name" value="Rad9_Rad53_bind"/>
    <property type="match status" value="1"/>
</dbReference>
<feature type="compositionally biased region" description="Gly residues" evidence="4">
    <location>
        <begin position="58"/>
        <end position="75"/>
    </location>
</feature>
<dbReference type="InterPro" id="IPR047250">
    <property type="entry name" value="BRCT_p53bp1-like_rpt2"/>
</dbReference>
<comment type="subcellular location">
    <subcellularLocation>
        <location evidence="1">Nucleus</location>
    </subcellularLocation>
</comment>
<dbReference type="InterPro" id="IPR036420">
    <property type="entry name" value="BRCT_dom_sf"/>
</dbReference>
<dbReference type="PROSITE" id="PS50172">
    <property type="entry name" value="BRCT"/>
    <property type="match status" value="1"/>
</dbReference>
<accession>A0ABP0E7I2</accession>
<keyword evidence="2" id="KW-0227">DNA damage</keyword>
<feature type="compositionally biased region" description="Polar residues" evidence="4">
    <location>
        <begin position="368"/>
        <end position="393"/>
    </location>
</feature>
<dbReference type="InterPro" id="IPR001357">
    <property type="entry name" value="BRCT_dom"/>
</dbReference>
<feature type="region of interest" description="Disordered" evidence="4">
    <location>
        <begin position="1105"/>
        <end position="1138"/>
    </location>
</feature>
<feature type="compositionally biased region" description="Acidic residues" evidence="4">
    <location>
        <begin position="545"/>
        <end position="563"/>
    </location>
</feature>
<feature type="compositionally biased region" description="Low complexity" evidence="4">
    <location>
        <begin position="779"/>
        <end position="792"/>
    </location>
</feature>
<feature type="compositionally biased region" description="Low complexity" evidence="4">
    <location>
        <begin position="419"/>
        <end position="458"/>
    </location>
</feature>
<sequence length="1168" mass="128865">MGRKSRYQQSCGKNQKFESQGKSRVKIHIDRHPEPMEVGQIVDDTLDKRGVRRAELGGVPGGHGGDNGAGVGGSGNNNNNNAHELDNSLELFTQRTSEEEREGEGRGVEMSPPRAVLNSFCSDLSHSLQFHEDDTLELEVEDSDNRRMTTRLRERERERQARQASQSGGFQATQVLSGIDEREIPQVGATAAGAGSQGQSEVQTQVGDTQVIVQTVGHTVGYMTENGDTQRIQNGDTQVVEKEDTMVGGTQVIRPMVRGGELDDTQVIGSSPEVAMAQRRSDSAGSSGQYSRVGMKSVNNAEGEGLLGHVEYVSNQVGDTQVVSNQVENTQIVPGRVQDTQEVLNQVEDTQVVPGRLQDTQVVPGPVQETQRVPQVTQDTQRVPQLTQDTQLVPNGMEMPPPLSQSSPSKVDSREKNGQSSSQQSSSQQSSSQQSSSQQSSSQKKHSSSPAYNSPAYPLLHTSNTHLSKQSSAIGSEILSPAKASTSIVQIPNTVERTMAIDSMAQVQNTQEDLIDATFQLDDLGTRPVYSSSQKLTAEEINTDEEINEEEEERAMEESESEDERIKVGHDSVMYSDDRKFGHNSVMYSDETMMTTNNTMAASRIDESSPAIKGADMLKLPSSPKQSDRSEEEEEEEEEIITRRSKRKLAVLEESQSQSETQARSKIPALANSQTQTEAQPNTHSQAGSLLREESSLSSGVTNSRSVWAEYKFKMYPGTVLEAYPEYSVVSFEDGLTNVNNADLKPLDIRIGDKVRVGTYQYVVTGLQRGPSESDLLESKSSGSGSLESRSSAEGLPIMCTRGYSRVWGKRISKNKQFEETSFPLSQCYMEIEDWMEHQQRFDLLDSEFARSRQIGASGVFSDGVSPRKAKLISGTMTPSVPTTPVPQREITTTGTGVFSQTVFCLTNLENRQQLSSIIQKNGGTLLDGIDEVVEYSETKQGLRLKSSVLARFKFAALISNSHCRSAKYLQALAMGWPVLADSFVHDCVRDHATMHSWYVYLLPSGYSHQLGCIRSSDVFKFRANLDDHKPLTEQLANNCNVLSRFDIVVINNKLNSKNLQTCEFIFHAVGANSIQYLKEISEIGQLADKSWTNVLLYDNTPRPGQEAAVARPTPRPMAKPTRSSARSSARARTRKTKPRQTVAIIDWEWVVQCVINGHAWEPKYIEI</sequence>
<feature type="region of interest" description="Disordered" evidence="4">
    <location>
        <begin position="1"/>
        <end position="83"/>
    </location>
</feature>
<name>A0ABP0E7I2_9ASCO</name>
<organism evidence="6 7">
    <name type="scientific">[Candida] anglica</name>
    <dbReference type="NCBI Taxonomy" id="148631"/>
    <lineage>
        <taxon>Eukaryota</taxon>
        <taxon>Fungi</taxon>
        <taxon>Dikarya</taxon>
        <taxon>Ascomycota</taxon>
        <taxon>Saccharomycotina</taxon>
        <taxon>Pichiomycetes</taxon>
        <taxon>Debaryomycetaceae</taxon>
        <taxon>Kurtzmaniella</taxon>
    </lineage>
</organism>
<feature type="region of interest" description="Disordered" evidence="4">
    <location>
        <begin position="142"/>
        <end position="173"/>
    </location>
</feature>
<dbReference type="SUPFAM" id="SSF52113">
    <property type="entry name" value="BRCT domain"/>
    <property type="match status" value="1"/>
</dbReference>
<dbReference type="EMBL" id="OZ004254">
    <property type="protein sequence ID" value="CAK7896687.1"/>
    <property type="molecule type" value="Genomic_DNA"/>
</dbReference>
<feature type="region of interest" description="Disordered" evidence="4">
    <location>
        <begin position="772"/>
        <end position="792"/>
    </location>
</feature>
<proteinExistence type="predicted"/>
<dbReference type="InterPro" id="IPR047249">
    <property type="entry name" value="BRCT_p53bp1-like_rpt1"/>
</dbReference>
<feature type="compositionally biased region" description="Basic and acidic residues" evidence="4">
    <location>
        <begin position="143"/>
        <end position="161"/>
    </location>
</feature>